<sequence>MRLQEGKKVTVKQLSRIPVSYTSQRRERDIEQKQRKVGLMLFHKVTLAKVLSKEERKKLKSDYDDTMNQHFQALNVLSLAEAALVEFDVEGQSVINEQCIEEQSVAEEAIVEQQPIIEERPVVEEQPIIEEQPVIEDQHFDSCIGSPSLADLGSTSPEKSYEKTKETTEDMD</sequence>
<gene>
    <name evidence="2" type="ORF">MYCIT1_LOCUS9879</name>
</gene>
<feature type="region of interest" description="Disordered" evidence="1">
    <location>
        <begin position="143"/>
        <end position="172"/>
    </location>
</feature>
<dbReference type="EMBL" id="CAVNYO010000122">
    <property type="protein sequence ID" value="CAK5267405.1"/>
    <property type="molecule type" value="Genomic_DNA"/>
</dbReference>
<keyword evidence="3" id="KW-1185">Reference proteome</keyword>
<feature type="compositionally biased region" description="Basic and acidic residues" evidence="1">
    <location>
        <begin position="159"/>
        <end position="172"/>
    </location>
</feature>
<protein>
    <submittedName>
        <fullName evidence="2">Uncharacterized protein</fullName>
    </submittedName>
</protein>
<name>A0AAD2H2D7_9AGAR</name>
<proteinExistence type="predicted"/>
<organism evidence="2 3">
    <name type="scientific">Mycena citricolor</name>
    <dbReference type="NCBI Taxonomy" id="2018698"/>
    <lineage>
        <taxon>Eukaryota</taxon>
        <taxon>Fungi</taxon>
        <taxon>Dikarya</taxon>
        <taxon>Basidiomycota</taxon>
        <taxon>Agaricomycotina</taxon>
        <taxon>Agaricomycetes</taxon>
        <taxon>Agaricomycetidae</taxon>
        <taxon>Agaricales</taxon>
        <taxon>Marasmiineae</taxon>
        <taxon>Mycenaceae</taxon>
        <taxon>Mycena</taxon>
    </lineage>
</organism>
<reference evidence="2" key="1">
    <citation type="submission" date="2023-11" db="EMBL/GenBank/DDBJ databases">
        <authorList>
            <person name="De Vega J J."/>
            <person name="De Vega J J."/>
        </authorList>
    </citation>
    <scope>NUCLEOTIDE SEQUENCE</scope>
</reference>
<dbReference type="Proteomes" id="UP001295794">
    <property type="component" value="Unassembled WGS sequence"/>
</dbReference>
<accession>A0AAD2H2D7</accession>
<dbReference type="AlphaFoldDB" id="A0AAD2H2D7"/>
<comment type="caution">
    <text evidence="2">The sequence shown here is derived from an EMBL/GenBank/DDBJ whole genome shotgun (WGS) entry which is preliminary data.</text>
</comment>
<evidence type="ECO:0000256" key="1">
    <source>
        <dbReference type="SAM" id="MobiDB-lite"/>
    </source>
</evidence>
<evidence type="ECO:0000313" key="2">
    <source>
        <dbReference type="EMBL" id="CAK5267405.1"/>
    </source>
</evidence>
<evidence type="ECO:0000313" key="3">
    <source>
        <dbReference type="Proteomes" id="UP001295794"/>
    </source>
</evidence>